<accession>A0ABN6XQM6</accession>
<dbReference type="PANTHER" id="PTHR43580">
    <property type="entry name" value="OXIDOREDUCTASE GLYR1-RELATED"/>
    <property type="match status" value="1"/>
</dbReference>
<evidence type="ECO:0000313" key="3">
    <source>
        <dbReference type="Proteomes" id="UP001321498"/>
    </source>
</evidence>
<dbReference type="InterPro" id="IPR036291">
    <property type="entry name" value="NAD(P)-bd_dom_sf"/>
</dbReference>
<reference evidence="3" key="1">
    <citation type="journal article" date="2019" name="Int. J. Syst. Evol. Microbiol.">
        <title>The Global Catalogue of Microorganisms (GCM) 10K type strain sequencing project: providing services to taxonomists for standard genome sequencing and annotation.</title>
        <authorList>
            <consortium name="The Broad Institute Genomics Platform"/>
            <consortium name="The Broad Institute Genome Sequencing Center for Infectious Disease"/>
            <person name="Wu L."/>
            <person name="Ma J."/>
        </authorList>
    </citation>
    <scope>NUCLEOTIDE SEQUENCE [LARGE SCALE GENOMIC DNA]</scope>
    <source>
        <strain evidence="3">NBRC 108725</strain>
    </source>
</reference>
<dbReference type="EMBL" id="AP027731">
    <property type="protein sequence ID" value="BDZ47292.1"/>
    <property type="molecule type" value="Genomic_DNA"/>
</dbReference>
<dbReference type="Gene3D" id="3.40.50.720">
    <property type="entry name" value="NAD(P)-binding Rossmann-like Domain"/>
    <property type="match status" value="1"/>
</dbReference>
<dbReference type="Pfam" id="PF03446">
    <property type="entry name" value="NAD_binding_2"/>
    <property type="match status" value="1"/>
</dbReference>
<evidence type="ECO:0000313" key="2">
    <source>
        <dbReference type="EMBL" id="BDZ47292.1"/>
    </source>
</evidence>
<keyword evidence="3" id="KW-1185">Reference proteome</keyword>
<dbReference type="InterPro" id="IPR013328">
    <property type="entry name" value="6PGD_dom2"/>
</dbReference>
<organism evidence="2 3">
    <name type="scientific">Naasia aerilata</name>
    <dbReference type="NCBI Taxonomy" id="1162966"/>
    <lineage>
        <taxon>Bacteria</taxon>
        <taxon>Bacillati</taxon>
        <taxon>Actinomycetota</taxon>
        <taxon>Actinomycetes</taxon>
        <taxon>Micrococcales</taxon>
        <taxon>Microbacteriaceae</taxon>
        <taxon>Naasia</taxon>
    </lineage>
</organism>
<proteinExistence type="predicted"/>
<dbReference type="Gene3D" id="1.10.1040.10">
    <property type="entry name" value="N-(1-d-carboxylethyl)-l-norvaline Dehydrogenase, domain 2"/>
    <property type="match status" value="1"/>
</dbReference>
<dbReference type="SUPFAM" id="SSF48179">
    <property type="entry name" value="6-phosphogluconate dehydrogenase C-terminal domain-like"/>
    <property type="match status" value="1"/>
</dbReference>
<dbReference type="Proteomes" id="UP001321498">
    <property type="component" value="Chromosome"/>
</dbReference>
<dbReference type="InterPro" id="IPR008927">
    <property type="entry name" value="6-PGluconate_DH-like_C_sf"/>
</dbReference>
<sequence>MLFDADAVLEVLGEVAEDLGEAVILQTSTIGVDGTRRVARFAEEHGLRLLDAPVLGSKQPAEDGKLVALVSGDRAARELVTPVLDAYGGRIVDLGDELGAASALKLAVNSWVAGVGALTAQAIALTRGLGLDGEQFLAAIGRGPSDSPFAQLKGRAILAGDYSPRSPSTTSRRTSS</sequence>
<name>A0ABN6XQM6_9MICO</name>
<evidence type="ECO:0000259" key="1">
    <source>
        <dbReference type="Pfam" id="PF03446"/>
    </source>
</evidence>
<dbReference type="SUPFAM" id="SSF51735">
    <property type="entry name" value="NAD(P)-binding Rossmann-fold domains"/>
    <property type="match status" value="1"/>
</dbReference>
<dbReference type="InterPro" id="IPR051265">
    <property type="entry name" value="HIBADH-related_NP60_sf"/>
</dbReference>
<protein>
    <recommendedName>
        <fullName evidence="1">6-phosphogluconate dehydrogenase NADP-binding domain-containing protein</fullName>
    </recommendedName>
</protein>
<gene>
    <name evidence="2" type="ORF">GCM10025866_32010</name>
</gene>
<dbReference type="InterPro" id="IPR006115">
    <property type="entry name" value="6PGDH_NADP-bd"/>
</dbReference>
<feature type="domain" description="6-phosphogluconate dehydrogenase NADP-binding" evidence="1">
    <location>
        <begin position="1"/>
        <end position="92"/>
    </location>
</feature>
<dbReference type="PANTHER" id="PTHR43580:SF2">
    <property type="entry name" value="CYTOKINE-LIKE NUCLEAR FACTOR N-PAC"/>
    <property type="match status" value="1"/>
</dbReference>